<feature type="chain" id="PRO_5032427689" evidence="10">
    <location>
        <begin position="23"/>
        <end position="449"/>
    </location>
</feature>
<comment type="caution">
    <text evidence="12">The sequence shown here is derived from an EMBL/GenBank/DDBJ whole genome shotgun (WGS) entry which is preliminary data.</text>
</comment>
<keyword evidence="13" id="KW-1185">Reference proteome</keyword>
<dbReference type="PANTHER" id="PTHR47154">
    <property type="entry name" value="G-PROTEIN COUPLED RECEPTOR MTH-RELATED"/>
    <property type="match status" value="1"/>
</dbReference>
<name>A0A836JFI2_9HYME</name>
<evidence type="ECO:0000256" key="7">
    <source>
        <dbReference type="ARBA" id="ARBA00023170"/>
    </source>
</evidence>
<keyword evidence="9" id="KW-0472">Membrane</keyword>
<sequence length="449" mass="50378">MGGRSVSFNLAVLLAACGTLIADDTGDAADGLSLINDPRCSPSFSVILSLESNGAASRSLENGSFIYDGILYPAELRWTDGNVTYGCICRSRNCIRKCCGDDEILRNKSYNSEICQKMPRNDTELITEIPHLRLSRNQMTKEIQHIENLKNYFYLVQDNVCPPGQQYYTLNPDDDSDEQIILQANGSFVDTAGKISPFWNYCIDWKMTVDRIGVLVCYTPEEEAKDFHYHMGIIVSIPFLIATFLVYAITPELRNLYGKTLMCYVICLIIAYVFLILANYIYMSPIRVLCFSTALFIAFHAVLIAAATFESDQTKEEPEESKWKENFIVPHVYLEKTIGINSSGDSSGKPRMSLCCRVDTFLNGDNCVEATMNGTEAVQLPVIYEMDLISANVTASDKYFDFVIWNPCAGMKRYSLNPRVYEDDEWYLLSNGSISPQLLSVLPGAGEKL</sequence>
<proteinExistence type="inferred from homology"/>
<dbReference type="GO" id="GO:0012505">
    <property type="term" value="C:endomembrane system"/>
    <property type="evidence" value="ECO:0007669"/>
    <property type="project" value="UniProtKB-SubCell"/>
</dbReference>
<evidence type="ECO:0000256" key="8">
    <source>
        <dbReference type="ARBA" id="ARBA00023224"/>
    </source>
</evidence>
<dbReference type="PROSITE" id="PS51257">
    <property type="entry name" value="PROKAR_LIPOPROTEIN"/>
    <property type="match status" value="1"/>
</dbReference>
<feature type="transmembrane region" description="Helical" evidence="9">
    <location>
        <begin position="261"/>
        <end position="282"/>
    </location>
</feature>
<dbReference type="InterPro" id="IPR051384">
    <property type="entry name" value="Mth_GPCR"/>
</dbReference>
<evidence type="ECO:0000256" key="6">
    <source>
        <dbReference type="ARBA" id="ARBA00023040"/>
    </source>
</evidence>
<evidence type="ECO:0000259" key="11">
    <source>
        <dbReference type="Pfam" id="PF06652"/>
    </source>
</evidence>
<evidence type="ECO:0000256" key="10">
    <source>
        <dbReference type="SAM" id="SignalP"/>
    </source>
</evidence>
<gene>
    <name evidence="12" type="primary">Mth</name>
    <name evidence="12" type="ORF">G6Z75_0007920</name>
</gene>
<feature type="transmembrane region" description="Helical" evidence="9">
    <location>
        <begin position="288"/>
        <end position="309"/>
    </location>
</feature>
<dbReference type="AlphaFoldDB" id="A0A836JFI2"/>
<protein>
    <submittedName>
        <fullName evidence="12">MTH protein</fullName>
    </submittedName>
</protein>
<comment type="similarity">
    <text evidence="2">Belongs to the G-protein coupled receptor 2 family. Mth subfamily.</text>
</comment>
<reference evidence="12" key="1">
    <citation type="submission" date="2020-02" db="EMBL/GenBank/DDBJ databases">
        <title>Relaxed selection underlies rapid genomic changes in the transitions from sociality to social parasitism in ants.</title>
        <authorList>
            <person name="Bi X."/>
        </authorList>
    </citation>
    <scope>NUCLEOTIDE SEQUENCE</scope>
    <source>
        <strain evidence="12">BGI-DK2013a</strain>
        <tissue evidence="12">Whole body</tissue>
    </source>
</reference>
<dbReference type="PANTHER" id="PTHR47154:SF2">
    <property type="entry name" value="G-PROTEIN COUPLED RECEPTOR MTH-RELATED"/>
    <property type="match status" value="1"/>
</dbReference>
<keyword evidence="7" id="KW-0675">Receptor</keyword>
<keyword evidence="4 10" id="KW-0732">Signal</keyword>
<evidence type="ECO:0000313" key="12">
    <source>
        <dbReference type="EMBL" id="KAG5309484.1"/>
    </source>
</evidence>
<feature type="domain" description="Methuselah N-terminal" evidence="11">
    <location>
        <begin position="82"/>
        <end position="204"/>
    </location>
</feature>
<dbReference type="Gene3D" id="2.170.180.11">
    <property type="entry name" value="Methuselah ectodomain, domain 2"/>
    <property type="match status" value="2"/>
</dbReference>
<evidence type="ECO:0000256" key="1">
    <source>
        <dbReference type="ARBA" id="ARBA00004127"/>
    </source>
</evidence>
<dbReference type="InterPro" id="IPR036272">
    <property type="entry name" value="Methuselah_N_sf"/>
</dbReference>
<dbReference type="InterPro" id="IPR010596">
    <property type="entry name" value="Methuselah_N_dom"/>
</dbReference>
<evidence type="ECO:0000256" key="5">
    <source>
        <dbReference type="ARBA" id="ARBA00022989"/>
    </source>
</evidence>
<dbReference type="GO" id="GO:0008528">
    <property type="term" value="F:G protein-coupled peptide receptor activity"/>
    <property type="evidence" value="ECO:0007669"/>
    <property type="project" value="TreeGrafter"/>
</dbReference>
<dbReference type="EMBL" id="JAANHZ010000585">
    <property type="protein sequence ID" value="KAG5309484.1"/>
    <property type="molecule type" value="Genomic_DNA"/>
</dbReference>
<dbReference type="Pfam" id="PF06652">
    <property type="entry name" value="Methuselah_N"/>
    <property type="match status" value="1"/>
</dbReference>
<feature type="signal peptide" evidence="10">
    <location>
        <begin position="1"/>
        <end position="22"/>
    </location>
</feature>
<dbReference type="GO" id="GO:0005886">
    <property type="term" value="C:plasma membrane"/>
    <property type="evidence" value="ECO:0007669"/>
    <property type="project" value="TreeGrafter"/>
</dbReference>
<keyword evidence="3 9" id="KW-0812">Transmembrane</keyword>
<evidence type="ECO:0000256" key="4">
    <source>
        <dbReference type="ARBA" id="ARBA00022729"/>
    </source>
</evidence>
<accession>A0A836JFI2</accession>
<organism evidence="12 13">
    <name type="scientific">Acromyrmex insinuator</name>
    <dbReference type="NCBI Taxonomy" id="230686"/>
    <lineage>
        <taxon>Eukaryota</taxon>
        <taxon>Metazoa</taxon>
        <taxon>Ecdysozoa</taxon>
        <taxon>Arthropoda</taxon>
        <taxon>Hexapoda</taxon>
        <taxon>Insecta</taxon>
        <taxon>Pterygota</taxon>
        <taxon>Neoptera</taxon>
        <taxon>Endopterygota</taxon>
        <taxon>Hymenoptera</taxon>
        <taxon>Apocrita</taxon>
        <taxon>Aculeata</taxon>
        <taxon>Formicoidea</taxon>
        <taxon>Formicidae</taxon>
        <taxon>Myrmicinae</taxon>
        <taxon>Acromyrmex</taxon>
    </lineage>
</organism>
<evidence type="ECO:0000256" key="3">
    <source>
        <dbReference type="ARBA" id="ARBA00022692"/>
    </source>
</evidence>
<evidence type="ECO:0000313" key="13">
    <source>
        <dbReference type="Proteomes" id="UP000667349"/>
    </source>
</evidence>
<dbReference type="Gene3D" id="1.20.1070.10">
    <property type="entry name" value="Rhodopsin 7-helix transmembrane proteins"/>
    <property type="match status" value="1"/>
</dbReference>
<feature type="transmembrane region" description="Helical" evidence="9">
    <location>
        <begin position="227"/>
        <end position="249"/>
    </location>
</feature>
<dbReference type="InterPro" id="IPR023311">
    <property type="entry name" value="Methusela_ecto_dom_2"/>
</dbReference>
<dbReference type="SUPFAM" id="SSF63877">
    <property type="entry name" value="Methuselah ectodomain"/>
    <property type="match status" value="2"/>
</dbReference>
<keyword evidence="5 9" id="KW-1133">Transmembrane helix</keyword>
<keyword evidence="6" id="KW-0297">G-protein coupled receptor</keyword>
<evidence type="ECO:0000256" key="9">
    <source>
        <dbReference type="SAM" id="Phobius"/>
    </source>
</evidence>
<feature type="non-terminal residue" evidence="12">
    <location>
        <position position="449"/>
    </location>
</feature>
<keyword evidence="8" id="KW-0807">Transducer</keyword>
<evidence type="ECO:0000256" key="2">
    <source>
        <dbReference type="ARBA" id="ARBA00008979"/>
    </source>
</evidence>
<comment type="subcellular location">
    <subcellularLocation>
        <location evidence="1">Endomembrane system</location>
        <topology evidence="1">Multi-pass membrane protein</topology>
    </subcellularLocation>
</comment>
<feature type="non-terminal residue" evidence="12">
    <location>
        <position position="1"/>
    </location>
</feature>
<dbReference type="Proteomes" id="UP000667349">
    <property type="component" value="Unassembled WGS sequence"/>
</dbReference>